<organism evidence="2">
    <name type="scientific">bioreactor metagenome</name>
    <dbReference type="NCBI Taxonomy" id="1076179"/>
    <lineage>
        <taxon>unclassified sequences</taxon>
        <taxon>metagenomes</taxon>
        <taxon>ecological metagenomes</taxon>
    </lineage>
</organism>
<dbReference type="InterPro" id="IPR051532">
    <property type="entry name" value="Ester_Hydrolysis_Enzymes"/>
</dbReference>
<comment type="caution">
    <text evidence="2">The sequence shown here is derived from an EMBL/GenBank/DDBJ whole genome shotgun (WGS) entry which is preliminary data.</text>
</comment>
<feature type="domain" description="SGNH hydrolase-type esterase" evidence="1">
    <location>
        <begin position="10"/>
        <end position="218"/>
    </location>
</feature>
<dbReference type="EMBL" id="VSSQ01001262">
    <property type="protein sequence ID" value="MPM06760.1"/>
    <property type="molecule type" value="Genomic_DNA"/>
</dbReference>
<dbReference type="CDD" id="cd00229">
    <property type="entry name" value="SGNH_hydrolase"/>
    <property type="match status" value="1"/>
</dbReference>
<sequence length="233" mass="26300">MNRVIQKIRIFGDSILKGVVYSEEDNRYVPLQQNGFEQLGTTLGVQFQNSAMFGCTITKGMQLLQKAIGKGLDCDRVLLEYGGNDCDFLWDEVSAQPDSEHQPKTPLITFGQTLKAMIAQLRTLAIEPILMTLPPINSDRYLDHICRGGLDRKSILHWLGDLDNIERYQELYSLRVATVALETQTQLIDIRSGFLINRDCSSLICKDGIHPSEKGHELIMDMLRDFPLVKVSA</sequence>
<gene>
    <name evidence="2" type="ORF">SDC9_53063</name>
</gene>
<dbReference type="PANTHER" id="PTHR30383">
    <property type="entry name" value="THIOESTERASE 1/PROTEASE 1/LYSOPHOSPHOLIPASE L1"/>
    <property type="match status" value="1"/>
</dbReference>
<dbReference type="Pfam" id="PF13472">
    <property type="entry name" value="Lipase_GDSL_2"/>
    <property type="match status" value="1"/>
</dbReference>
<dbReference type="GO" id="GO:0004622">
    <property type="term" value="F:phosphatidylcholine lysophospholipase activity"/>
    <property type="evidence" value="ECO:0007669"/>
    <property type="project" value="TreeGrafter"/>
</dbReference>
<proteinExistence type="predicted"/>
<dbReference type="SUPFAM" id="SSF52266">
    <property type="entry name" value="SGNH hydrolase"/>
    <property type="match status" value="1"/>
</dbReference>
<protein>
    <recommendedName>
        <fullName evidence="1">SGNH hydrolase-type esterase domain-containing protein</fullName>
    </recommendedName>
</protein>
<evidence type="ECO:0000313" key="2">
    <source>
        <dbReference type="EMBL" id="MPM06760.1"/>
    </source>
</evidence>
<reference evidence="2" key="1">
    <citation type="submission" date="2019-08" db="EMBL/GenBank/DDBJ databases">
        <authorList>
            <person name="Kucharzyk K."/>
            <person name="Murdoch R.W."/>
            <person name="Higgins S."/>
            <person name="Loffler F."/>
        </authorList>
    </citation>
    <scope>NUCLEOTIDE SEQUENCE</scope>
</reference>
<dbReference type="Gene3D" id="3.40.50.1110">
    <property type="entry name" value="SGNH hydrolase"/>
    <property type="match status" value="1"/>
</dbReference>
<dbReference type="AlphaFoldDB" id="A0A644WSE4"/>
<dbReference type="InterPro" id="IPR036514">
    <property type="entry name" value="SGNH_hydro_sf"/>
</dbReference>
<name>A0A644WSE4_9ZZZZ</name>
<evidence type="ECO:0000259" key="1">
    <source>
        <dbReference type="Pfam" id="PF13472"/>
    </source>
</evidence>
<dbReference type="InterPro" id="IPR013830">
    <property type="entry name" value="SGNH_hydro"/>
</dbReference>
<accession>A0A644WSE4</accession>
<dbReference type="PANTHER" id="PTHR30383:SF5">
    <property type="entry name" value="SGNH HYDROLASE-TYPE ESTERASE DOMAIN-CONTAINING PROTEIN"/>
    <property type="match status" value="1"/>
</dbReference>